<proteinExistence type="predicted"/>
<organism evidence="1 2">
    <name type="scientific">Cyclonatronum proteinivorum</name>
    <dbReference type="NCBI Taxonomy" id="1457365"/>
    <lineage>
        <taxon>Bacteria</taxon>
        <taxon>Pseudomonadati</taxon>
        <taxon>Balneolota</taxon>
        <taxon>Balneolia</taxon>
        <taxon>Balneolales</taxon>
        <taxon>Cyclonatronaceae</taxon>
        <taxon>Cyclonatronum</taxon>
    </lineage>
</organism>
<reference evidence="1 2" key="1">
    <citation type="submission" date="2018-03" db="EMBL/GenBank/DDBJ databases">
        <title>Phenotypic and genomic properties of Cyclonatronum proteinivorum gen. nov., sp. nov., a haloalkaliphilic bacteroidete from soda lakes possessing Na+-translocating rhodopsin.</title>
        <authorList>
            <person name="Toshchakov S.V."/>
            <person name="Korzhenkov A."/>
            <person name="Samarov N.I."/>
            <person name="Kublanov I.V."/>
            <person name="Muntyan M.S."/>
            <person name="Sorokin D.Y."/>
        </authorList>
    </citation>
    <scope>NUCLEOTIDE SEQUENCE [LARGE SCALE GENOMIC DNA]</scope>
    <source>
        <strain evidence="1 2">Omega</strain>
    </source>
</reference>
<evidence type="ECO:0000313" key="2">
    <source>
        <dbReference type="Proteomes" id="UP000254808"/>
    </source>
</evidence>
<keyword evidence="2" id="KW-1185">Reference proteome</keyword>
<dbReference type="Proteomes" id="UP000254808">
    <property type="component" value="Chromosome"/>
</dbReference>
<name>A0A345UM06_9BACT</name>
<sequence>MKKATPSQKKVLSQLIFIESFNTLMSETGLQRGELRDDLIQLINADFIHVFEPATFRQVYAYDSDRLDLFCFRATSRGLAQR</sequence>
<dbReference type="RefSeq" id="WP_114984684.1">
    <property type="nucleotide sequence ID" value="NZ_CP027806.1"/>
</dbReference>
<evidence type="ECO:0000313" key="1">
    <source>
        <dbReference type="EMBL" id="AXJ01508.1"/>
    </source>
</evidence>
<dbReference type="AlphaFoldDB" id="A0A345UM06"/>
<evidence type="ECO:0008006" key="3">
    <source>
        <dbReference type="Google" id="ProtNLM"/>
    </source>
</evidence>
<dbReference type="KEGG" id="cprv:CYPRO_2262"/>
<accession>A0A345UM06</accession>
<dbReference type="OrthoDB" id="1525021at2"/>
<gene>
    <name evidence="1" type="ORF">CYPRO_2262</name>
</gene>
<protein>
    <recommendedName>
        <fullName evidence="3">DUF4143 domain-containing protein</fullName>
    </recommendedName>
</protein>
<dbReference type="EMBL" id="CP027806">
    <property type="protein sequence ID" value="AXJ01508.1"/>
    <property type="molecule type" value="Genomic_DNA"/>
</dbReference>